<dbReference type="InterPro" id="IPR036390">
    <property type="entry name" value="WH_DNA-bd_sf"/>
</dbReference>
<dbReference type="FunFam" id="1.10.10.10:FF:000001">
    <property type="entry name" value="LysR family transcriptional regulator"/>
    <property type="match status" value="1"/>
</dbReference>
<evidence type="ECO:0000259" key="5">
    <source>
        <dbReference type="PROSITE" id="PS50931"/>
    </source>
</evidence>
<name>A0A1S8D5B6_9PROT</name>
<dbReference type="AlphaFoldDB" id="A0A1S8D5B6"/>
<protein>
    <submittedName>
        <fullName evidence="6">LysR family transcriptional regulator</fullName>
    </submittedName>
</protein>
<dbReference type="GO" id="GO:0006351">
    <property type="term" value="P:DNA-templated transcription"/>
    <property type="evidence" value="ECO:0007669"/>
    <property type="project" value="TreeGrafter"/>
</dbReference>
<dbReference type="GO" id="GO:0043565">
    <property type="term" value="F:sequence-specific DNA binding"/>
    <property type="evidence" value="ECO:0007669"/>
    <property type="project" value="TreeGrafter"/>
</dbReference>
<comment type="caution">
    <text evidence="6">The sequence shown here is derived from an EMBL/GenBank/DDBJ whole genome shotgun (WGS) entry which is preliminary data.</text>
</comment>
<dbReference type="GO" id="GO:0003700">
    <property type="term" value="F:DNA-binding transcription factor activity"/>
    <property type="evidence" value="ECO:0007669"/>
    <property type="project" value="InterPro"/>
</dbReference>
<dbReference type="Pfam" id="PF03466">
    <property type="entry name" value="LysR_substrate"/>
    <property type="match status" value="1"/>
</dbReference>
<sequence length="299" mass="32694">MRGSDFTELKAFAAVVEHGSFARAAAHLGITPSTLSAILRKLEERLGTRLLHRTTRSLAPSEAGERLLRRLRPALEALEAAEQDARGNAAEPAGLLRLNASRISAVHYLAPLLGGFLTAHPAIRVEITIEDRLVDIVAGRFDAGIRLGEKLHRDMVAVKLGGELVMKVVAAPGYLARHGRPGHPRDLARHACLAYRNPSDGSPYRWEFERGAERLEVAVEGPLIVDEPAMLPEIACAGAGIAYQFAHQVDAMIAAGRLVQLLPEWTPPFPGFYVYYPSARQMAPPLRTFLDHLSRTRMG</sequence>
<reference evidence="6" key="1">
    <citation type="submission" date="2016-12" db="EMBL/GenBank/DDBJ databases">
        <title>Draft genome sequence of Roseomonas mucosa strain AU37, isolated from a peripheral intravenous catheter.</title>
        <authorList>
            <person name="Choudhury M.A."/>
            <person name="Sidjabat H.E."/>
            <person name="Wailan A.M."/>
            <person name="Zhang L."/>
            <person name="Marsh N.M."/>
            <person name="Rickard C.M."/>
            <person name="Davies M."/>
            <person name="Mcmillan D.J."/>
        </authorList>
    </citation>
    <scope>NUCLEOTIDE SEQUENCE [LARGE SCALE GENOMIC DNA]</scope>
    <source>
        <strain evidence="6">AU37</strain>
    </source>
</reference>
<dbReference type="PANTHER" id="PTHR30537:SF1">
    <property type="entry name" value="HTH-TYPE TRANSCRIPTIONAL REGULATOR PGRR"/>
    <property type="match status" value="1"/>
</dbReference>
<keyword evidence="4" id="KW-0804">Transcription</keyword>
<dbReference type="PROSITE" id="PS50931">
    <property type="entry name" value="HTH_LYSR"/>
    <property type="match status" value="1"/>
</dbReference>
<keyword evidence="7" id="KW-1185">Reference proteome</keyword>
<dbReference type="InterPro" id="IPR000847">
    <property type="entry name" value="LysR_HTH_N"/>
</dbReference>
<keyword evidence="2" id="KW-0805">Transcription regulation</keyword>
<accession>A0A1S8D5B6</accession>
<proteinExistence type="inferred from homology"/>
<evidence type="ECO:0000313" key="7">
    <source>
        <dbReference type="Proteomes" id="UP000054844"/>
    </source>
</evidence>
<dbReference type="RefSeq" id="WP_058389633.1">
    <property type="nucleotide sequence ID" value="NZ_LLWF02000034.1"/>
</dbReference>
<evidence type="ECO:0000256" key="3">
    <source>
        <dbReference type="ARBA" id="ARBA00023125"/>
    </source>
</evidence>
<dbReference type="Proteomes" id="UP000054844">
    <property type="component" value="Unassembled WGS sequence"/>
</dbReference>
<gene>
    <name evidence="6" type="ORF">APZ41_011565</name>
</gene>
<dbReference type="InterPro" id="IPR036388">
    <property type="entry name" value="WH-like_DNA-bd_sf"/>
</dbReference>
<dbReference type="STRING" id="207340.APZ41_011565"/>
<dbReference type="EMBL" id="LLWF02000034">
    <property type="protein sequence ID" value="ONH83007.1"/>
    <property type="molecule type" value="Genomic_DNA"/>
</dbReference>
<comment type="similarity">
    <text evidence="1">Belongs to the LysR transcriptional regulatory family.</text>
</comment>
<feature type="domain" description="HTH lysR-type" evidence="5">
    <location>
        <begin position="1"/>
        <end position="61"/>
    </location>
</feature>
<dbReference type="Gene3D" id="3.40.190.290">
    <property type="match status" value="1"/>
</dbReference>
<dbReference type="Gene3D" id="1.10.10.10">
    <property type="entry name" value="Winged helix-like DNA-binding domain superfamily/Winged helix DNA-binding domain"/>
    <property type="match status" value="1"/>
</dbReference>
<evidence type="ECO:0000256" key="2">
    <source>
        <dbReference type="ARBA" id="ARBA00023015"/>
    </source>
</evidence>
<dbReference type="InterPro" id="IPR005119">
    <property type="entry name" value="LysR_subst-bd"/>
</dbReference>
<evidence type="ECO:0000313" key="6">
    <source>
        <dbReference type="EMBL" id="ONH83007.1"/>
    </source>
</evidence>
<dbReference type="CDD" id="cd08474">
    <property type="entry name" value="PBP2_CrgA_like_5"/>
    <property type="match status" value="1"/>
</dbReference>
<dbReference type="SUPFAM" id="SSF46785">
    <property type="entry name" value="Winged helix' DNA-binding domain"/>
    <property type="match status" value="1"/>
</dbReference>
<dbReference type="InterPro" id="IPR058163">
    <property type="entry name" value="LysR-type_TF_proteobact-type"/>
</dbReference>
<dbReference type="SUPFAM" id="SSF53850">
    <property type="entry name" value="Periplasmic binding protein-like II"/>
    <property type="match status" value="1"/>
</dbReference>
<evidence type="ECO:0000256" key="1">
    <source>
        <dbReference type="ARBA" id="ARBA00009437"/>
    </source>
</evidence>
<dbReference type="PANTHER" id="PTHR30537">
    <property type="entry name" value="HTH-TYPE TRANSCRIPTIONAL REGULATOR"/>
    <property type="match status" value="1"/>
</dbReference>
<keyword evidence="3" id="KW-0238">DNA-binding</keyword>
<dbReference type="OrthoDB" id="9812435at2"/>
<organism evidence="6 7">
    <name type="scientific">Roseomonas mucosa</name>
    <dbReference type="NCBI Taxonomy" id="207340"/>
    <lineage>
        <taxon>Bacteria</taxon>
        <taxon>Pseudomonadati</taxon>
        <taxon>Pseudomonadota</taxon>
        <taxon>Alphaproteobacteria</taxon>
        <taxon>Acetobacterales</taxon>
        <taxon>Roseomonadaceae</taxon>
        <taxon>Roseomonas</taxon>
    </lineage>
</organism>
<dbReference type="Pfam" id="PF00126">
    <property type="entry name" value="HTH_1"/>
    <property type="match status" value="1"/>
</dbReference>
<evidence type="ECO:0000256" key="4">
    <source>
        <dbReference type="ARBA" id="ARBA00023163"/>
    </source>
</evidence>